<evidence type="ECO:0000256" key="3">
    <source>
        <dbReference type="ARBA" id="ARBA00022563"/>
    </source>
</evidence>
<dbReference type="Proteomes" id="UP001163387">
    <property type="component" value="Chromosome"/>
</dbReference>
<reference evidence="16 17" key="1">
    <citation type="journal article" date="2022" name="Front. Microbiol.">
        <title>Male-killing mechanisms vary between Spiroplasma species.</title>
        <authorList>
            <person name="Arai H."/>
            <person name="Inoue M."/>
            <person name="Kageyama D."/>
        </authorList>
    </citation>
    <scope>NUCLEOTIDE SEQUENCE [LARGE SCALE GENOMIC DNA]</scope>
    <source>
        <strain evidence="17">sHm</strain>
    </source>
</reference>
<evidence type="ECO:0000256" key="10">
    <source>
        <dbReference type="HAMAP-Rule" id="MF_00086"/>
    </source>
</evidence>
<comment type="cofactor">
    <cofactor evidence="10">
        <name>K(+)</name>
        <dbReference type="ChEBI" id="CHEBI:29103"/>
    </cofactor>
    <text evidence="10">Binds 1 potassium ion per subunit.</text>
</comment>
<feature type="domain" description="S-adenosylmethionine synthetase central" evidence="14">
    <location>
        <begin position="119"/>
        <end position="236"/>
    </location>
</feature>
<protein>
    <recommendedName>
        <fullName evidence="10">S-adenosylmethionine synthase</fullName>
        <shortName evidence="10">AdoMet synthase</shortName>
        <ecNumber evidence="10">2.5.1.6</ecNumber>
    </recommendedName>
    <alternativeName>
        <fullName evidence="10">MAT</fullName>
    </alternativeName>
    <alternativeName>
        <fullName evidence="10">Methionine adenosyltransferase</fullName>
    </alternativeName>
</protein>
<dbReference type="SUPFAM" id="SSF55973">
    <property type="entry name" value="S-adenosylmethionine synthetase"/>
    <property type="match status" value="3"/>
</dbReference>
<dbReference type="InterPro" id="IPR022636">
    <property type="entry name" value="S-AdoMet_synthetase_sfam"/>
</dbReference>
<feature type="binding site" evidence="10">
    <location>
        <position position="244"/>
    </location>
    <ligand>
        <name>ATP</name>
        <dbReference type="ChEBI" id="CHEBI:30616"/>
        <note>ligand shared between two neighboring subunits</note>
    </ligand>
</feature>
<dbReference type="HAMAP" id="MF_00086">
    <property type="entry name" value="S_AdoMet_synth1"/>
    <property type="match status" value="1"/>
</dbReference>
<organism evidence="16 17">
    <name type="scientific">Spiroplasma ixodetis</name>
    <dbReference type="NCBI Taxonomy" id="2141"/>
    <lineage>
        <taxon>Bacteria</taxon>
        <taxon>Bacillati</taxon>
        <taxon>Mycoplasmatota</taxon>
        <taxon>Mollicutes</taxon>
        <taxon>Entomoplasmatales</taxon>
        <taxon>Spiroplasmataceae</taxon>
        <taxon>Spiroplasma</taxon>
    </lineage>
</organism>
<keyword evidence="5 10" id="KW-0479">Metal-binding</keyword>
<dbReference type="Gene3D" id="3.30.300.10">
    <property type="match status" value="3"/>
</dbReference>
<keyword evidence="7 10" id="KW-0067">ATP-binding</keyword>
<evidence type="ECO:0000313" key="17">
    <source>
        <dbReference type="Proteomes" id="UP001163387"/>
    </source>
</evidence>
<keyword evidence="17" id="KW-1185">Reference proteome</keyword>
<feature type="domain" description="S-adenosylmethionine synthetase N-terminal" evidence="13">
    <location>
        <begin position="11"/>
        <end position="107"/>
    </location>
</feature>
<keyword evidence="10" id="KW-0963">Cytoplasm</keyword>
<evidence type="ECO:0000256" key="6">
    <source>
        <dbReference type="ARBA" id="ARBA00022741"/>
    </source>
</evidence>
<feature type="binding site" evidence="10">
    <location>
        <position position="49"/>
    </location>
    <ligand>
        <name>K(+)</name>
        <dbReference type="ChEBI" id="CHEBI:29103"/>
    </ligand>
</feature>
<evidence type="ECO:0000256" key="5">
    <source>
        <dbReference type="ARBA" id="ARBA00022723"/>
    </source>
</evidence>
<name>A0ABM8BUM2_9MOLU</name>
<evidence type="ECO:0000256" key="1">
    <source>
        <dbReference type="ARBA" id="ARBA00005224"/>
    </source>
</evidence>
<feature type="binding site" evidence="10">
    <location>
        <position position="244"/>
    </location>
    <ligand>
        <name>L-methionine</name>
        <dbReference type="ChEBI" id="CHEBI:57844"/>
        <note>ligand shared between two neighboring subunits</note>
    </ligand>
</feature>
<feature type="binding site" description="in other chain" evidence="10">
    <location>
        <position position="62"/>
    </location>
    <ligand>
        <name>L-methionine</name>
        <dbReference type="ChEBI" id="CHEBI:57844"/>
        <note>ligand shared between two neighboring subunits</note>
    </ligand>
</feature>
<sequence length="393" mass="43977">MKLIPNITHPLFTSESVAPGHPDKICDQIADAILDAFLKQDPHAKVACEVFITTNFVLIGGEVHSHAQVDYQVIARKVITEIGYINDEIGFNGFTCEIKVLIHEQSPDILQGVELKNHQIGAGDQGIMFGYACQQTSEYMPLAIVLAHELIKRATKLRKEKKFKYALLDMKAQVTIDQEDPKNLKIHTILMSIQHQANYDEKQFKTFIHTEIMQYIANKYHLNLDFKYLINPTRKFVIGGPAGDTGLTGRKLMVDTYGGAACHGGGAFSGKDPTKVDRTGAYYARYIAKNIVAANLAKICEVQLAYAIGTPEPIAIFVNTHQTIISGLTEAKLTEIIYQVFDCSASAMIDKLELLKQNYQQLSTYGHFGRNDLQLPWEKLDKVSLLKTYLPKK</sequence>
<dbReference type="InterPro" id="IPR002133">
    <property type="entry name" value="S-AdoMet_synthetase"/>
</dbReference>
<dbReference type="PROSITE" id="PS00377">
    <property type="entry name" value="ADOMET_SYNTHASE_2"/>
    <property type="match status" value="1"/>
</dbReference>
<proteinExistence type="inferred from homology"/>
<evidence type="ECO:0000259" key="14">
    <source>
        <dbReference type="Pfam" id="PF02772"/>
    </source>
</evidence>
<evidence type="ECO:0000256" key="2">
    <source>
        <dbReference type="ARBA" id="ARBA00009685"/>
    </source>
</evidence>
<dbReference type="PANTHER" id="PTHR11964">
    <property type="entry name" value="S-ADENOSYLMETHIONINE SYNTHETASE"/>
    <property type="match status" value="1"/>
</dbReference>
<feature type="binding site" evidence="10">
    <location>
        <position position="267"/>
    </location>
    <ligand>
        <name>ATP</name>
        <dbReference type="ChEBI" id="CHEBI:30616"/>
        <note>ligand shared between two neighboring subunits</note>
    </ligand>
</feature>
<comment type="subunit">
    <text evidence="10">Homotetramer; dimer of dimers.</text>
</comment>
<feature type="region of interest" description="Flexible loop" evidence="10">
    <location>
        <begin position="105"/>
        <end position="115"/>
    </location>
</feature>
<dbReference type="NCBIfam" id="TIGR01034">
    <property type="entry name" value="metK"/>
    <property type="match status" value="1"/>
</dbReference>
<evidence type="ECO:0000256" key="12">
    <source>
        <dbReference type="RuleBase" id="RU004462"/>
    </source>
</evidence>
<evidence type="ECO:0000256" key="9">
    <source>
        <dbReference type="ARBA" id="ARBA00022958"/>
    </source>
</evidence>
<feature type="binding site" description="in other chain" evidence="10">
    <location>
        <begin position="235"/>
        <end position="236"/>
    </location>
    <ligand>
        <name>ATP</name>
        <dbReference type="ChEBI" id="CHEBI:30616"/>
        <note>ligand shared between two neighboring subunits</note>
    </ligand>
</feature>
<dbReference type="Pfam" id="PF02773">
    <property type="entry name" value="S-AdoMet_synt_C"/>
    <property type="match status" value="1"/>
</dbReference>
<dbReference type="Pfam" id="PF02772">
    <property type="entry name" value="S-AdoMet_synt_M"/>
    <property type="match status" value="1"/>
</dbReference>
<feature type="binding site" description="in other chain" evidence="10">
    <location>
        <position position="275"/>
    </location>
    <ligand>
        <name>L-methionine</name>
        <dbReference type="ChEBI" id="CHEBI:57844"/>
        <note>ligand shared between two neighboring subunits</note>
    </ligand>
</feature>
<evidence type="ECO:0000256" key="8">
    <source>
        <dbReference type="ARBA" id="ARBA00022842"/>
    </source>
</evidence>
<comment type="catalytic activity">
    <reaction evidence="10">
        <text>L-methionine + ATP + H2O = S-adenosyl-L-methionine + phosphate + diphosphate</text>
        <dbReference type="Rhea" id="RHEA:21080"/>
        <dbReference type="ChEBI" id="CHEBI:15377"/>
        <dbReference type="ChEBI" id="CHEBI:30616"/>
        <dbReference type="ChEBI" id="CHEBI:33019"/>
        <dbReference type="ChEBI" id="CHEBI:43474"/>
        <dbReference type="ChEBI" id="CHEBI:57844"/>
        <dbReference type="ChEBI" id="CHEBI:59789"/>
        <dbReference type="EC" id="2.5.1.6"/>
    </reaction>
</comment>
<comment type="subcellular location">
    <subcellularLocation>
        <location evidence="10 11">Cytoplasm</location>
    </subcellularLocation>
</comment>
<feature type="binding site" evidence="10">
    <location>
        <position position="271"/>
    </location>
    <ligand>
        <name>ATP</name>
        <dbReference type="ChEBI" id="CHEBI:30616"/>
        <note>ligand shared between two neighboring subunits</note>
    </ligand>
</feature>
<evidence type="ECO:0000313" key="16">
    <source>
        <dbReference type="EMBL" id="BDT03570.1"/>
    </source>
</evidence>
<dbReference type="InterPro" id="IPR022629">
    <property type="entry name" value="S-AdoMet_synt_central"/>
</dbReference>
<keyword evidence="9 10" id="KW-0630">Potassium</keyword>
<comment type="cofactor">
    <cofactor evidence="10">
        <name>Mg(2+)</name>
        <dbReference type="ChEBI" id="CHEBI:18420"/>
    </cofactor>
    <text evidence="10">Binds 2 divalent ions per subunit.</text>
</comment>
<dbReference type="EC" id="2.5.1.6" evidence="10"/>
<dbReference type="InterPro" id="IPR022631">
    <property type="entry name" value="ADOMET_SYNTHASE_CS"/>
</dbReference>
<keyword evidence="6 10" id="KW-0547">Nucleotide-binding</keyword>
<feature type="binding site" description="in other chain" evidence="10">
    <location>
        <position position="21"/>
    </location>
    <ligand>
        <name>ATP</name>
        <dbReference type="ChEBI" id="CHEBI:30616"/>
        <note>ligand shared between two neighboring subunits</note>
    </ligand>
</feature>
<dbReference type="CDD" id="cd18079">
    <property type="entry name" value="S-AdoMet_synt"/>
    <property type="match status" value="1"/>
</dbReference>
<keyword evidence="4 10" id="KW-0808">Transferase</keyword>
<accession>A0ABM8BUM2</accession>
<comment type="function">
    <text evidence="10">Catalyzes the formation of S-adenosylmethionine (AdoMet) from methionine and ATP. The overall synthetic reaction is composed of two sequential steps, AdoMet formation and the subsequent tripolyphosphate hydrolysis which occurs prior to release of AdoMet from the enzyme.</text>
</comment>
<comment type="pathway">
    <text evidence="1 10">Amino-acid biosynthesis; S-adenosyl-L-methionine biosynthesis; S-adenosyl-L-methionine from L-methionine: step 1/1.</text>
</comment>
<dbReference type="InterPro" id="IPR022630">
    <property type="entry name" value="S-AdoMet_synt_C"/>
</dbReference>
<evidence type="ECO:0000256" key="4">
    <source>
        <dbReference type="ARBA" id="ARBA00022679"/>
    </source>
</evidence>
<feature type="binding site" description="in other chain" evidence="10">
    <location>
        <position position="105"/>
    </location>
    <ligand>
        <name>L-methionine</name>
        <dbReference type="ChEBI" id="CHEBI:57844"/>
        <note>ligand shared between two neighboring subunits</note>
    </ligand>
</feature>
<feature type="domain" description="S-adenosylmethionine synthetase C-terminal" evidence="15">
    <location>
        <begin position="238"/>
        <end position="379"/>
    </location>
</feature>
<dbReference type="PIRSF" id="PIRSF000497">
    <property type="entry name" value="MAT"/>
    <property type="match status" value="1"/>
</dbReference>
<dbReference type="PROSITE" id="PS00376">
    <property type="entry name" value="ADOMET_SYNTHASE_1"/>
    <property type="match status" value="1"/>
</dbReference>
<keyword evidence="8 10" id="KW-0460">Magnesium</keyword>
<comment type="similarity">
    <text evidence="2 10 12">Belongs to the AdoMet synthase family.</text>
</comment>
<dbReference type="Pfam" id="PF00438">
    <property type="entry name" value="S-AdoMet_synt_N"/>
    <property type="match status" value="1"/>
</dbReference>
<feature type="binding site" description="in other chain" evidence="10">
    <location>
        <begin position="169"/>
        <end position="171"/>
    </location>
    <ligand>
        <name>ATP</name>
        <dbReference type="ChEBI" id="CHEBI:30616"/>
        <note>ligand shared between two neighboring subunits</note>
    </ligand>
</feature>
<evidence type="ECO:0000259" key="13">
    <source>
        <dbReference type="Pfam" id="PF00438"/>
    </source>
</evidence>
<evidence type="ECO:0000256" key="7">
    <source>
        <dbReference type="ARBA" id="ARBA00022840"/>
    </source>
</evidence>
<feature type="binding site" evidence="10">
    <location>
        <position position="23"/>
    </location>
    <ligand>
        <name>Mg(2+)</name>
        <dbReference type="ChEBI" id="CHEBI:18420"/>
    </ligand>
</feature>
<dbReference type="EMBL" id="AP026933">
    <property type="protein sequence ID" value="BDT03570.1"/>
    <property type="molecule type" value="Genomic_DNA"/>
</dbReference>
<dbReference type="InterPro" id="IPR022628">
    <property type="entry name" value="S-AdoMet_synt_N"/>
</dbReference>
<feature type="binding site" description="in other chain" evidence="10">
    <location>
        <begin position="250"/>
        <end position="251"/>
    </location>
    <ligand>
        <name>ATP</name>
        <dbReference type="ChEBI" id="CHEBI:30616"/>
        <note>ligand shared between two neighboring subunits</note>
    </ligand>
</feature>
<evidence type="ECO:0000259" key="15">
    <source>
        <dbReference type="Pfam" id="PF02773"/>
    </source>
</evidence>
<keyword evidence="3 10" id="KW-0554">One-carbon metabolism</keyword>
<gene>
    <name evidence="10 16" type="primary">metK</name>
    <name evidence="16" type="ORF">SHM_12160</name>
</gene>
<evidence type="ECO:0000256" key="11">
    <source>
        <dbReference type="RuleBase" id="RU000542"/>
    </source>
</evidence>